<comment type="caution">
    <text evidence="7">The sequence shown here is derived from an EMBL/GenBank/DDBJ whole genome shotgun (WGS) entry which is preliminary data.</text>
</comment>
<evidence type="ECO:0000259" key="6">
    <source>
        <dbReference type="PROSITE" id="PS50110"/>
    </source>
</evidence>
<dbReference type="SUPFAM" id="SSF52172">
    <property type="entry name" value="CheY-like"/>
    <property type="match status" value="1"/>
</dbReference>
<dbReference type="Pfam" id="PF12833">
    <property type="entry name" value="HTH_18"/>
    <property type="match status" value="1"/>
</dbReference>
<dbReference type="InterPro" id="IPR001789">
    <property type="entry name" value="Sig_transdc_resp-reg_receiver"/>
</dbReference>
<dbReference type="SMART" id="SM00342">
    <property type="entry name" value="HTH_ARAC"/>
    <property type="match status" value="1"/>
</dbReference>
<feature type="modified residue" description="4-aspartylphosphate" evidence="4">
    <location>
        <position position="58"/>
    </location>
</feature>
<dbReference type="Gene3D" id="1.10.10.60">
    <property type="entry name" value="Homeodomain-like"/>
    <property type="match status" value="2"/>
</dbReference>
<sequence length="261" mass="30078">MIDLKTILVVDDEPKTRTGLKKTLDTWALGKYEILCAASGDEAITILDERQIHVLLTDIRMPQITGLKLIRSLKEKKQKPVVIIISAYSEFEYAQEAIALGVVNYLVKPVDKQKLIEAVEQAMKVLKDREKAEMLAEMFDMQIVAMKDNVRSTPIKEALKFIHENLHEPFSLRDVSKRVHLNASYFSVLFKEETNMTFSEYVTRCRLQKAKSLLVTTDLSIEEIAEAVGYQTAKYFIKLFKEFAGVTPHRFRKHHLKKVEF</sequence>
<dbReference type="PROSITE" id="PS01124">
    <property type="entry name" value="HTH_ARAC_FAMILY_2"/>
    <property type="match status" value="1"/>
</dbReference>
<dbReference type="GO" id="GO:0000160">
    <property type="term" value="P:phosphorelay signal transduction system"/>
    <property type="evidence" value="ECO:0007669"/>
    <property type="project" value="InterPro"/>
</dbReference>
<dbReference type="Pfam" id="PF00072">
    <property type="entry name" value="Response_reg"/>
    <property type="match status" value="1"/>
</dbReference>
<keyword evidence="3" id="KW-0804">Transcription</keyword>
<dbReference type="GO" id="GO:0003700">
    <property type="term" value="F:DNA-binding transcription factor activity"/>
    <property type="evidence" value="ECO:0007669"/>
    <property type="project" value="InterPro"/>
</dbReference>
<reference evidence="7 8" key="1">
    <citation type="submission" date="2020-08" db="EMBL/GenBank/DDBJ databases">
        <title>Genomic Encyclopedia of Type Strains, Phase IV (KMG-IV): sequencing the most valuable type-strain genomes for metagenomic binning, comparative biology and taxonomic classification.</title>
        <authorList>
            <person name="Goeker M."/>
        </authorList>
    </citation>
    <scope>NUCLEOTIDE SEQUENCE [LARGE SCALE GENOMIC DNA]</scope>
    <source>
        <strain evidence="7 8">DSM 16325</strain>
    </source>
</reference>
<dbReference type="InterPro" id="IPR011006">
    <property type="entry name" value="CheY-like_superfamily"/>
</dbReference>
<evidence type="ECO:0000259" key="5">
    <source>
        <dbReference type="PROSITE" id="PS01124"/>
    </source>
</evidence>
<dbReference type="InterPro" id="IPR009057">
    <property type="entry name" value="Homeodomain-like_sf"/>
</dbReference>
<dbReference type="RefSeq" id="WP_183254962.1">
    <property type="nucleotide sequence ID" value="NZ_JACHEP010000015.1"/>
</dbReference>
<dbReference type="InterPro" id="IPR018062">
    <property type="entry name" value="HTH_AraC-typ_CS"/>
</dbReference>
<dbReference type="CDD" id="cd17536">
    <property type="entry name" value="REC_YesN-like"/>
    <property type="match status" value="1"/>
</dbReference>
<dbReference type="Gene3D" id="3.40.50.2300">
    <property type="match status" value="1"/>
</dbReference>
<proteinExistence type="predicted"/>
<dbReference type="InterPro" id="IPR018060">
    <property type="entry name" value="HTH_AraC"/>
</dbReference>
<dbReference type="PRINTS" id="PR00032">
    <property type="entry name" value="HTHARAC"/>
</dbReference>
<dbReference type="SMART" id="SM00448">
    <property type="entry name" value="REC"/>
    <property type="match status" value="1"/>
</dbReference>
<evidence type="ECO:0000256" key="3">
    <source>
        <dbReference type="ARBA" id="ARBA00023163"/>
    </source>
</evidence>
<dbReference type="PANTHER" id="PTHR43280:SF2">
    <property type="entry name" value="HTH-TYPE TRANSCRIPTIONAL REGULATOR EXSA"/>
    <property type="match status" value="1"/>
</dbReference>
<gene>
    <name evidence="7" type="ORF">HNQ34_002537</name>
</gene>
<evidence type="ECO:0000256" key="2">
    <source>
        <dbReference type="ARBA" id="ARBA00023125"/>
    </source>
</evidence>
<dbReference type="GO" id="GO:0043565">
    <property type="term" value="F:sequence-specific DNA binding"/>
    <property type="evidence" value="ECO:0007669"/>
    <property type="project" value="InterPro"/>
</dbReference>
<keyword evidence="8" id="KW-1185">Reference proteome</keyword>
<name>A0A7W8MWK1_9BACL</name>
<evidence type="ECO:0000256" key="4">
    <source>
        <dbReference type="PROSITE-ProRule" id="PRU00169"/>
    </source>
</evidence>
<dbReference type="Proteomes" id="UP000520011">
    <property type="component" value="Unassembled WGS sequence"/>
</dbReference>
<dbReference type="PANTHER" id="PTHR43280">
    <property type="entry name" value="ARAC-FAMILY TRANSCRIPTIONAL REGULATOR"/>
    <property type="match status" value="1"/>
</dbReference>
<keyword evidence="1" id="KW-0805">Transcription regulation</keyword>
<feature type="domain" description="Response regulatory" evidence="6">
    <location>
        <begin position="6"/>
        <end position="123"/>
    </location>
</feature>
<dbReference type="EMBL" id="JACHEP010000015">
    <property type="protein sequence ID" value="MBB5325436.1"/>
    <property type="molecule type" value="Genomic_DNA"/>
</dbReference>
<dbReference type="InterPro" id="IPR020449">
    <property type="entry name" value="Tscrpt_reg_AraC-type_HTH"/>
</dbReference>
<dbReference type="SUPFAM" id="SSF46689">
    <property type="entry name" value="Homeodomain-like"/>
    <property type="match status" value="2"/>
</dbReference>
<evidence type="ECO:0000313" key="7">
    <source>
        <dbReference type="EMBL" id="MBB5325436.1"/>
    </source>
</evidence>
<keyword evidence="2" id="KW-0238">DNA-binding</keyword>
<evidence type="ECO:0000256" key="1">
    <source>
        <dbReference type="ARBA" id="ARBA00023015"/>
    </source>
</evidence>
<dbReference type="PROSITE" id="PS00041">
    <property type="entry name" value="HTH_ARAC_FAMILY_1"/>
    <property type="match status" value="1"/>
</dbReference>
<organism evidence="7 8">
    <name type="scientific">Anoxybacteroides tepidamans</name>
    <dbReference type="NCBI Taxonomy" id="265948"/>
    <lineage>
        <taxon>Bacteria</taxon>
        <taxon>Bacillati</taxon>
        <taxon>Bacillota</taxon>
        <taxon>Bacilli</taxon>
        <taxon>Bacillales</taxon>
        <taxon>Anoxybacillaceae</taxon>
        <taxon>Anoxybacteroides</taxon>
    </lineage>
</organism>
<keyword evidence="4" id="KW-0597">Phosphoprotein</keyword>
<feature type="domain" description="HTH araC/xylS-type" evidence="5">
    <location>
        <begin position="156"/>
        <end position="254"/>
    </location>
</feature>
<accession>A0A7W8MWK1</accession>
<dbReference type="PROSITE" id="PS50110">
    <property type="entry name" value="RESPONSE_REGULATORY"/>
    <property type="match status" value="1"/>
</dbReference>
<protein>
    <submittedName>
        <fullName evidence="7">YesN/AraC family two-component response regulator</fullName>
    </submittedName>
</protein>
<evidence type="ECO:0000313" key="8">
    <source>
        <dbReference type="Proteomes" id="UP000520011"/>
    </source>
</evidence>
<dbReference type="AlphaFoldDB" id="A0A7W8MWK1"/>